<keyword evidence="4" id="KW-0808">Transferase</keyword>
<dbReference type="PANTHER" id="PTHR42878">
    <property type="entry name" value="TWO-COMPONENT HISTIDINE KINASE"/>
    <property type="match status" value="1"/>
</dbReference>
<keyword evidence="8" id="KW-0902">Two-component regulatory system</keyword>
<dbReference type="SMART" id="SM00065">
    <property type="entry name" value="GAF"/>
    <property type="match status" value="1"/>
</dbReference>
<dbReference type="Proteomes" id="UP000767446">
    <property type="component" value="Unassembled WGS sequence"/>
</dbReference>
<evidence type="ECO:0000256" key="1">
    <source>
        <dbReference type="ARBA" id="ARBA00000085"/>
    </source>
</evidence>
<feature type="coiled-coil region" evidence="9">
    <location>
        <begin position="366"/>
        <end position="393"/>
    </location>
</feature>
<comment type="catalytic activity">
    <reaction evidence="1">
        <text>ATP + protein L-histidine = ADP + protein N-phospho-L-histidine.</text>
        <dbReference type="EC" id="2.7.13.3"/>
    </reaction>
</comment>
<dbReference type="AlphaFoldDB" id="A0A941GRD9"/>
<dbReference type="Pfam" id="PF01590">
    <property type="entry name" value="GAF"/>
    <property type="match status" value="1"/>
</dbReference>
<dbReference type="InterPro" id="IPR003594">
    <property type="entry name" value="HATPase_dom"/>
</dbReference>
<dbReference type="Gene3D" id="3.30.565.10">
    <property type="entry name" value="Histidine kinase-like ATPase, C-terminal domain"/>
    <property type="match status" value="1"/>
</dbReference>
<accession>A0A941GRD9</accession>
<gene>
    <name evidence="11" type="ORF">DSM107014_07535</name>
</gene>
<dbReference type="InterPro" id="IPR036097">
    <property type="entry name" value="HisK_dim/P_sf"/>
</dbReference>
<keyword evidence="7" id="KW-0067">ATP-binding</keyword>
<evidence type="ECO:0000256" key="6">
    <source>
        <dbReference type="ARBA" id="ARBA00022777"/>
    </source>
</evidence>
<dbReference type="GO" id="GO:0030295">
    <property type="term" value="F:protein kinase activator activity"/>
    <property type="evidence" value="ECO:0007669"/>
    <property type="project" value="TreeGrafter"/>
</dbReference>
<evidence type="ECO:0000259" key="10">
    <source>
        <dbReference type="PROSITE" id="PS50109"/>
    </source>
</evidence>
<evidence type="ECO:0000256" key="4">
    <source>
        <dbReference type="ARBA" id="ARBA00022679"/>
    </source>
</evidence>
<dbReference type="InterPro" id="IPR005467">
    <property type="entry name" value="His_kinase_dom"/>
</dbReference>
<evidence type="ECO:0000256" key="5">
    <source>
        <dbReference type="ARBA" id="ARBA00022741"/>
    </source>
</evidence>
<dbReference type="Gene3D" id="3.30.450.40">
    <property type="match status" value="1"/>
</dbReference>
<evidence type="ECO:0000256" key="9">
    <source>
        <dbReference type="SAM" id="Coils"/>
    </source>
</evidence>
<dbReference type="SMART" id="SM00387">
    <property type="entry name" value="HATPase_c"/>
    <property type="match status" value="1"/>
</dbReference>
<proteinExistence type="predicted"/>
<keyword evidence="9" id="KW-0175">Coiled coil</keyword>
<dbReference type="SUPFAM" id="SSF55874">
    <property type="entry name" value="ATPase domain of HSP90 chaperone/DNA topoisomerase II/histidine kinase"/>
    <property type="match status" value="1"/>
</dbReference>
<dbReference type="GO" id="GO:0007234">
    <property type="term" value="P:osmosensory signaling via phosphorelay pathway"/>
    <property type="evidence" value="ECO:0007669"/>
    <property type="project" value="TreeGrafter"/>
</dbReference>
<reference evidence="11" key="1">
    <citation type="submission" date="2021-02" db="EMBL/GenBank/DDBJ databases">
        <title>Metagenome analyses of Stigonema ocellatum DSM 106950, Chlorogloea purpurea SAG 13.99 and Gomphosphaeria aponina DSM 107014.</title>
        <authorList>
            <person name="Marter P."/>
            <person name="Huang S."/>
        </authorList>
    </citation>
    <scope>NUCLEOTIDE SEQUENCE</scope>
    <source>
        <strain evidence="11">JP213</strain>
    </source>
</reference>
<dbReference type="Gene3D" id="1.10.287.130">
    <property type="match status" value="1"/>
</dbReference>
<dbReference type="GO" id="GO:0005524">
    <property type="term" value="F:ATP binding"/>
    <property type="evidence" value="ECO:0007669"/>
    <property type="project" value="UniProtKB-KW"/>
</dbReference>
<keyword evidence="6 11" id="KW-0418">Kinase</keyword>
<dbReference type="SUPFAM" id="SSF55781">
    <property type="entry name" value="GAF domain-like"/>
    <property type="match status" value="1"/>
</dbReference>
<dbReference type="GO" id="GO:0000156">
    <property type="term" value="F:phosphorelay response regulator activity"/>
    <property type="evidence" value="ECO:0007669"/>
    <property type="project" value="TreeGrafter"/>
</dbReference>
<dbReference type="EC" id="2.7.13.3" evidence="2"/>
<dbReference type="InterPro" id="IPR050351">
    <property type="entry name" value="BphY/WalK/GraS-like"/>
</dbReference>
<dbReference type="CDD" id="cd00082">
    <property type="entry name" value="HisKA"/>
    <property type="match status" value="1"/>
</dbReference>
<evidence type="ECO:0000313" key="12">
    <source>
        <dbReference type="Proteomes" id="UP000767446"/>
    </source>
</evidence>
<evidence type="ECO:0000256" key="7">
    <source>
        <dbReference type="ARBA" id="ARBA00022840"/>
    </source>
</evidence>
<dbReference type="Pfam" id="PF02518">
    <property type="entry name" value="HATPase_c"/>
    <property type="match status" value="1"/>
</dbReference>
<evidence type="ECO:0000256" key="8">
    <source>
        <dbReference type="ARBA" id="ARBA00023012"/>
    </source>
</evidence>
<evidence type="ECO:0000256" key="3">
    <source>
        <dbReference type="ARBA" id="ARBA00022553"/>
    </source>
</evidence>
<comment type="caution">
    <text evidence="11">The sequence shown here is derived from an EMBL/GenBank/DDBJ whole genome shotgun (WGS) entry which is preliminary data.</text>
</comment>
<dbReference type="SUPFAM" id="SSF47384">
    <property type="entry name" value="Homodimeric domain of signal transducing histidine kinase"/>
    <property type="match status" value="1"/>
</dbReference>
<dbReference type="PRINTS" id="PR00344">
    <property type="entry name" value="BCTRLSENSOR"/>
</dbReference>
<protein>
    <recommendedName>
        <fullName evidence="2">histidine kinase</fullName>
        <ecNumber evidence="2">2.7.13.3</ecNumber>
    </recommendedName>
</protein>
<name>A0A941GRD9_9CHRO</name>
<organism evidence="11 12">
    <name type="scientific">Gomphosphaeria aponina SAG 52.96 = DSM 107014</name>
    <dbReference type="NCBI Taxonomy" id="1521640"/>
    <lineage>
        <taxon>Bacteria</taxon>
        <taxon>Bacillati</taxon>
        <taxon>Cyanobacteriota</taxon>
        <taxon>Cyanophyceae</taxon>
        <taxon>Oscillatoriophycideae</taxon>
        <taxon>Chroococcales</taxon>
        <taxon>Gomphosphaeriaceae</taxon>
        <taxon>Gomphosphaeria</taxon>
    </lineage>
</organism>
<sequence length="627" mass="70413">MTKTLMVKEYAKSMEHNLNEQIRAEIIQIIQENPERNSMLSQLNQKLESYLGADTCLIVAGVTVADTTQTWCVGKEELVTAKMLEELYSMNLSAIESMPISEAEKKSNILRLTTQFQGQVNGMIVVREGKLEQKQLLLNVSNYVAIAIALVQLQQQVEGVTSYQGLLQDITRKIRQSSDMDSILNLTLVETGKALKVDRGLIVMLKYKDPLFKSRLGEDIPESNGEVVCNWPEHDLKIPSYALSESSLCQQAWKKAPQPLALSNQAQLLAIKKDADVTSIFPSSLNALLIVPLIGSYSGETEPPVVLGFLILQQFQPRIWETSEIDLAKWVAIQASTSILHNQALHQVQSLVKRRTEQLEWSLQVQAKLSEKMRQHIEELERLNQVKDEFISTLSDELKHPLAKIKMGIEMLKIAPNAKQRQRYLGILESECAREIELVNDLLTLQKLESEQFNIQPQKLDLIYIITELSQSFEKEWADKGLKLTIKYHNLAGESTKLPLIIYTDAESINRIFKELLKNAGKFSDENTTIFLEVTPQANEAMVISLTNTGRKISPEEQAYIFEPFRRGQDANNGSNQGTGLGLALVKSLVEHINGTIDVSSEAKDSSANAITCFTLTLPQLQNVILP</sequence>
<dbReference type="PROSITE" id="PS50109">
    <property type="entry name" value="HIS_KIN"/>
    <property type="match status" value="1"/>
</dbReference>
<dbReference type="SMART" id="SM00388">
    <property type="entry name" value="HisKA"/>
    <property type="match status" value="1"/>
</dbReference>
<dbReference type="InterPro" id="IPR036890">
    <property type="entry name" value="HATPase_C_sf"/>
</dbReference>
<feature type="domain" description="Histidine kinase" evidence="10">
    <location>
        <begin position="393"/>
        <end position="622"/>
    </location>
</feature>
<evidence type="ECO:0000313" key="11">
    <source>
        <dbReference type="EMBL" id="MBR8827746.1"/>
    </source>
</evidence>
<dbReference type="GO" id="GO:0000155">
    <property type="term" value="F:phosphorelay sensor kinase activity"/>
    <property type="evidence" value="ECO:0007669"/>
    <property type="project" value="InterPro"/>
</dbReference>
<dbReference type="EMBL" id="JADQBC010000042">
    <property type="protein sequence ID" value="MBR8827746.1"/>
    <property type="molecule type" value="Genomic_DNA"/>
</dbReference>
<keyword evidence="5" id="KW-0547">Nucleotide-binding</keyword>
<dbReference type="InterPro" id="IPR029016">
    <property type="entry name" value="GAF-like_dom_sf"/>
</dbReference>
<keyword evidence="3" id="KW-0597">Phosphoprotein</keyword>
<evidence type="ECO:0000256" key="2">
    <source>
        <dbReference type="ARBA" id="ARBA00012438"/>
    </source>
</evidence>
<dbReference type="PANTHER" id="PTHR42878:SF7">
    <property type="entry name" value="SENSOR HISTIDINE KINASE GLRK"/>
    <property type="match status" value="1"/>
</dbReference>
<dbReference type="InterPro" id="IPR003661">
    <property type="entry name" value="HisK_dim/P_dom"/>
</dbReference>
<dbReference type="InterPro" id="IPR003018">
    <property type="entry name" value="GAF"/>
</dbReference>
<dbReference type="InterPro" id="IPR004358">
    <property type="entry name" value="Sig_transdc_His_kin-like_C"/>
</dbReference>
<dbReference type="Pfam" id="PF00512">
    <property type="entry name" value="HisKA"/>
    <property type="match status" value="1"/>
</dbReference>